<dbReference type="PANTHER" id="PTHR46986">
    <property type="entry name" value="ENDORIBONUCLEASE YBEY, CHLOROPLASTIC"/>
    <property type="match status" value="1"/>
</dbReference>
<feature type="binding site" evidence="8">
    <location>
        <position position="126"/>
    </location>
    <ligand>
        <name>Zn(2+)</name>
        <dbReference type="ChEBI" id="CHEBI:29105"/>
        <note>catalytic</note>
    </ligand>
</feature>
<keyword evidence="7 8" id="KW-0862">Zinc</keyword>
<evidence type="ECO:0000256" key="6">
    <source>
        <dbReference type="ARBA" id="ARBA00022801"/>
    </source>
</evidence>
<dbReference type="PROSITE" id="PS01306">
    <property type="entry name" value="UPF0054"/>
    <property type="match status" value="1"/>
</dbReference>
<dbReference type="InterPro" id="IPR023091">
    <property type="entry name" value="MetalPrtase_cat_dom_sf_prd"/>
</dbReference>
<comment type="similarity">
    <text evidence="1 8">Belongs to the endoribonuclease YbeY family.</text>
</comment>
<dbReference type="RefSeq" id="WP_250249985.1">
    <property type="nucleotide sequence ID" value="NZ_CP097751.1"/>
</dbReference>
<organism evidence="9 10">
    <name type="scientific">Candidatus Blochmanniella camponoti</name>
    <dbReference type="NCBI Taxonomy" id="108080"/>
    <lineage>
        <taxon>Bacteria</taxon>
        <taxon>Pseudomonadati</taxon>
        <taxon>Pseudomonadota</taxon>
        <taxon>Gammaproteobacteria</taxon>
        <taxon>Enterobacterales</taxon>
        <taxon>Enterobacteriaceae</taxon>
        <taxon>ant endosymbionts</taxon>
        <taxon>Candidatus Blochmanniella</taxon>
    </lineage>
</organism>
<keyword evidence="6 8" id="KW-0378">Hydrolase</keyword>
<evidence type="ECO:0000256" key="1">
    <source>
        <dbReference type="ARBA" id="ARBA00010875"/>
    </source>
</evidence>
<accession>A0AAE9I770</accession>
<dbReference type="Proteomes" id="UP001056323">
    <property type="component" value="Chromosome"/>
</dbReference>
<evidence type="ECO:0000256" key="8">
    <source>
        <dbReference type="HAMAP-Rule" id="MF_00009"/>
    </source>
</evidence>
<evidence type="ECO:0000256" key="5">
    <source>
        <dbReference type="ARBA" id="ARBA00022759"/>
    </source>
</evidence>
<feature type="binding site" evidence="8">
    <location>
        <position position="120"/>
    </location>
    <ligand>
        <name>Zn(2+)</name>
        <dbReference type="ChEBI" id="CHEBI:29105"/>
        <note>catalytic</note>
    </ligand>
</feature>
<dbReference type="InterPro" id="IPR020549">
    <property type="entry name" value="YbeY_CS"/>
</dbReference>
<keyword evidence="4 8" id="KW-0479">Metal-binding</keyword>
<dbReference type="GO" id="GO:0004521">
    <property type="term" value="F:RNA endonuclease activity"/>
    <property type="evidence" value="ECO:0007669"/>
    <property type="project" value="UniProtKB-UniRule"/>
</dbReference>
<protein>
    <recommendedName>
        <fullName evidence="8">Endoribonuclease YbeY</fullName>
        <ecNumber evidence="8">3.1.-.-</ecNumber>
    </recommendedName>
</protein>
<sequence length="157" mass="18482">MTNNQMIINLQLACKNLHGLPNRKMFQSWVSAIFSVYKKKIELTVRIVDIKEMHYLNWYYLKKDYPTNVLSFPFTPPLEMKSPLLGDVVLCRQIIEYESKEKNVPGRSHWAHMIIHGSLHLLGYNHIVDEEAILMQRVERNILQQCGYRTCCHVAHN</sequence>
<dbReference type="Pfam" id="PF02130">
    <property type="entry name" value="YbeY"/>
    <property type="match status" value="1"/>
</dbReference>
<dbReference type="NCBIfam" id="TIGR00043">
    <property type="entry name" value="rRNA maturation RNase YbeY"/>
    <property type="match status" value="1"/>
</dbReference>
<comment type="subcellular location">
    <subcellularLocation>
        <location evidence="8">Cytoplasm</location>
    </subcellularLocation>
</comment>
<evidence type="ECO:0000313" key="9">
    <source>
        <dbReference type="EMBL" id="URJ27530.1"/>
    </source>
</evidence>
<keyword evidence="8" id="KW-0698">rRNA processing</keyword>
<dbReference type="GO" id="GO:0006364">
    <property type="term" value="P:rRNA processing"/>
    <property type="evidence" value="ECO:0007669"/>
    <property type="project" value="UniProtKB-UniRule"/>
</dbReference>
<name>A0AAE9I770_9ENTR</name>
<dbReference type="Gene3D" id="3.40.390.30">
    <property type="entry name" value="Metalloproteases ('zincins'), catalytic domain"/>
    <property type="match status" value="1"/>
</dbReference>
<gene>
    <name evidence="8 9" type="primary">ybeY</name>
    <name evidence="9" type="ORF">M9394_03205</name>
</gene>
<keyword evidence="2 8" id="KW-0690">Ribosome biogenesis</keyword>
<feature type="binding site" evidence="8">
    <location>
        <position position="116"/>
    </location>
    <ligand>
        <name>Zn(2+)</name>
        <dbReference type="ChEBI" id="CHEBI:29105"/>
        <note>catalytic</note>
    </ligand>
</feature>
<proteinExistence type="inferred from homology"/>
<dbReference type="GO" id="GO:0005737">
    <property type="term" value="C:cytoplasm"/>
    <property type="evidence" value="ECO:0007669"/>
    <property type="project" value="UniProtKB-SubCell"/>
</dbReference>
<dbReference type="EMBL" id="CP097751">
    <property type="protein sequence ID" value="URJ27530.1"/>
    <property type="molecule type" value="Genomic_DNA"/>
</dbReference>
<comment type="cofactor">
    <cofactor evidence="8">
        <name>Zn(2+)</name>
        <dbReference type="ChEBI" id="CHEBI:29105"/>
    </cofactor>
    <text evidence="8">Binds 1 zinc ion.</text>
</comment>
<dbReference type="GO" id="GO:0008270">
    <property type="term" value="F:zinc ion binding"/>
    <property type="evidence" value="ECO:0007669"/>
    <property type="project" value="UniProtKB-UniRule"/>
</dbReference>
<dbReference type="GO" id="GO:0004222">
    <property type="term" value="F:metalloendopeptidase activity"/>
    <property type="evidence" value="ECO:0007669"/>
    <property type="project" value="InterPro"/>
</dbReference>
<comment type="function">
    <text evidence="8">Single strand-specific metallo-endoribonuclease involved in late-stage 70S ribosome quality control and in maturation of the 3' terminus of the 16S rRNA.</text>
</comment>
<dbReference type="HAMAP" id="MF_00009">
    <property type="entry name" value="Endoribonucl_YbeY"/>
    <property type="match status" value="1"/>
</dbReference>
<dbReference type="SUPFAM" id="SSF55486">
    <property type="entry name" value="Metalloproteases ('zincins'), catalytic domain"/>
    <property type="match status" value="1"/>
</dbReference>
<evidence type="ECO:0000256" key="2">
    <source>
        <dbReference type="ARBA" id="ARBA00022517"/>
    </source>
</evidence>
<evidence type="ECO:0000256" key="3">
    <source>
        <dbReference type="ARBA" id="ARBA00022722"/>
    </source>
</evidence>
<evidence type="ECO:0000256" key="4">
    <source>
        <dbReference type="ARBA" id="ARBA00022723"/>
    </source>
</evidence>
<dbReference type="KEGG" id="bhb:M9394_03205"/>
<keyword evidence="3 8" id="KW-0540">Nuclease</keyword>
<dbReference type="EC" id="3.1.-.-" evidence="8"/>
<keyword evidence="5 8" id="KW-0255">Endonuclease</keyword>
<dbReference type="PANTHER" id="PTHR46986:SF1">
    <property type="entry name" value="ENDORIBONUCLEASE YBEY, CHLOROPLASTIC"/>
    <property type="match status" value="1"/>
</dbReference>
<evidence type="ECO:0000313" key="10">
    <source>
        <dbReference type="Proteomes" id="UP001056323"/>
    </source>
</evidence>
<keyword evidence="8" id="KW-0963">Cytoplasm</keyword>
<reference evidence="9" key="1">
    <citation type="submission" date="2022-05" db="EMBL/GenBank/DDBJ databases">
        <title>Impact of host demography and evolutionary history on endosymbiont molecular evolution: a test in carpenter ants (Genus Camponotus) and their Blochmannia endosymbionts.</title>
        <authorList>
            <person name="Manthey J.D."/>
            <person name="Giron J.C."/>
            <person name="Hruska J.P."/>
        </authorList>
    </citation>
    <scope>NUCLEOTIDE SEQUENCE</scope>
    <source>
        <strain evidence="9">C-049</strain>
    </source>
</reference>
<dbReference type="AlphaFoldDB" id="A0AAE9I770"/>
<evidence type="ECO:0000256" key="7">
    <source>
        <dbReference type="ARBA" id="ARBA00022833"/>
    </source>
</evidence>
<dbReference type="InterPro" id="IPR002036">
    <property type="entry name" value="YbeY"/>
</dbReference>